<dbReference type="EMBL" id="CP063205">
    <property type="protein sequence ID" value="QOS10413.1"/>
    <property type="molecule type" value="Genomic_DNA"/>
</dbReference>
<dbReference type="KEGG" id="hgi:ABY42_01250"/>
<organism evidence="2 4">
    <name type="scientific">Haloferax gibbonsii</name>
    <dbReference type="NCBI Taxonomy" id="35746"/>
    <lineage>
        <taxon>Archaea</taxon>
        <taxon>Methanobacteriati</taxon>
        <taxon>Methanobacteriota</taxon>
        <taxon>Stenosarchaea group</taxon>
        <taxon>Halobacteria</taxon>
        <taxon>Halobacteriales</taxon>
        <taxon>Haloferacaceae</taxon>
        <taxon>Haloferax</taxon>
    </lineage>
</organism>
<evidence type="ECO:0000256" key="1">
    <source>
        <dbReference type="SAM" id="Phobius"/>
    </source>
</evidence>
<reference evidence="3" key="3">
    <citation type="journal article" date="2021" name="Front. Microbiol.">
        <title>Cellular and Genomic Properties of Haloferax gibbonsii LR2-5, the Host of Euryarchaeal Virus HFTV1.</title>
        <authorList>
            <person name="Tittes C."/>
            <person name="Schwarzer S."/>
            <person name="Pfeiffer F."/>
            <person name="Dyall-Smith M."/>
            <person name="Rodriguez-Franco M."/>
            <person name="Oksanen H.M."/>
            <person name="Quax T.E.F."/>
        </authorList>
    </citation>
    <scope>NUCLEOTIDE SEQUENCE</scope>
    <source>
        <strain evidence="3">LR2-5</strain>
    </source>
</reference>
<dbReference type="Proteomes" id="UP000066124">
    <property type="component" value="Chromosome"/>
</dbReference>
<reference evidence="4" key="1">
    <citation type="journal article" date="2015" name="J. Biotechnol.">
        <title>Complete genome sequence of Haloferax gibbonsii strain ARA6, a potential producer of polyhydroxyalkanoates and halocins isolated from Araruama, Rio de Janeiro, Brasil.</title>
        <authorList>
            <person name="Pinto L.H."/>
            <person name="D'Alincourt Carvalho-Assef A.P."/>
            <person name="Vieira R.P."/>
            <person name="Clementino M.M."/>
            <person name="Albano R.M."/>
        </authorList>
    </citation>
    <scope>NUCLEOTIDE SEQUENCE [LARGE SCALE GENOMIC DNA]</scope>
    <source>
        <strain evidence="4">ARA6</strain>
    </source>
</reference>
<accession>A0A0K1IQ47</accession>
<reference evidence="2" key="2">
    <citation type="submission" date="2015-06" db="EMBL/GenBank/DDBJ databases">
        <authorList>
            <person name="Hoefler B.C."/>
            <person name="Straight P.D."/>
        </authorList>
    </citation>
    <scope>NUCLEOTIDE SEQUENCE [LARGE SCALE GENOMIC DNA]</scope>
    <source>
        <strain evidence="2">ARA6</strain>
    </source>
</reference>
<evidence type="ECO:0000313" key="4">
    <source>
        <dbReference type="Proteomes" id="UP000066124"/>
    </source>
</evidence>
<dbReference type="GeneID" id="59457925"/>
<dbReference type="AlphaFoldDB" id="A0A0K1IQ47"/>
<evidence type="ECO:0000313" key="2">
    <source>
        <dbReference type="EMBL" id="AKU06435.1"/>
    </source>
</evidence>
<dbReference type="EMBL" id="CP011947">
    <property type="protein sequence ID" value="AKU06435.1"/>
    <property type="molecule type" value="Genomic_DNA"/>
</dbReference>
<sequence>MSIQPLDVLGGVMFLAGLAVVTGVVASAVAPGQRLGVGASLMVLGTAAVAGPRMYQKALETTN</sequence>
<gene>
    <name evidence="2" type="ORF">ABY42_01250</name>
    <name evidence="3" type="ORF">HfgLR_01295</name>
</gene>
<dbReference type="PATRIC" id="fig|35746.4.peg.266"/>
<name>A0A0K1IQ47_HALGI</name>
<protein>
    <submittedName>
        <fullName evidence="2">Uncharacterized protein</fullName>
    </submittedName>
</protein>
<keyword evidence="1" id="KW-0472">Membrane</keyword>
<feature type="transmembrane region" description="Helical" evidence="1">
    <location>
        <begin position="12"/>
        <end position="30"/>
    </location>
</feature>
<dbReference type="RefSeq" id="WP_004973703.1">
    <property type="nucleotide sequence ID" value="NZ_CP011947.1"/>
</dbReference>
<dbReference type="Proteomes" id="UP000663064">
    <property type="component" value="Chromosome"/>
</dbReference>
<evidence type="ECO:0000313" key="3">
    <source>
        <dbReference type="EMBL" id="QOS10413.1"/>
    </source>
</evidence>
<proteinExistence type="predicted"/>
<keyword evidence="1" id="KW-1133">Transmembrane helix</keyword>
<keyword evidence="1" id="KW-0812">Transmembrane</keyword>